<feature type="compositionally biased region" description="Basic and acidic residues" evidence="1">
    <location>
        <begin position="14"/>
        <end position="26"/>
    </location>
</feature>
<comment type="caution">
    <text evidence="2">The sequence shown here is derived from an EMBL/GenBank/DDBJ whole genome shotgun (WGS) entry which is preliminary data.</text>
</comment>
<accession>A0A0J1ED67</accession>
<evidence type="ECO:0000313" key="3">
    <source>
        <dbReference type="Proteomes" id="UP000036367"/>
    </source>
</evidence>
<feature type="region of interest" description="Disordered" evidence="1">
    <location>
        <begin position="1"/>
        <end position="44"/>
    </location>
</feature>
<dbReference type="EMBL" id="LECT01000038">
    <property type="protein sequence ID" value="KLU03454.1"/>
    <property type="molecule type" value="Genomic_DNA"/>
</dbReference>
<organism evidence="2 3">
    <name type="scientific">Rhodopirellula islandica</name>
    <dbReference type="NCBI Taxonomy" id="595434"/>
    <lineage>
        <taxon>Bacteria</taxon>
        <taxon>Pseudomonadati</taxon>
        <taxon>Planctomycetota</taxon>
        <taxon>Planctomycetia</taxon>
        <taxon>Pirellulales</taxon>
        <taxon>Pirellulaceae</taxon>
        <taxon>Rhodopirellula</taxon>
    </lineage>
</organism>
<proteinExistence type="predicted"/>
<reference evidence="2" key="1">
    <citation type="submission" date="2015-05" db="EMBL/GenBank/DDBJ databases">
        <title>Permanent draft genome of Rhodopirellula islandicus K833.</title>
        <authorList>
            <person name="Kizina J."/>
            <person name="Richter M."/>
            <person name="Glockner F.O."/>
            <person name="Harder J."/>
        </authorList>
    </citation>
    <scope>NUCLEOTIDE SEQUENCE [LARGE SCALE GENOMIC DNA]</scope>
    <source>
        <strain evidence="2">K833</strain>
    </source>
</reference>
<dbReference type="Proteomes" id="UP000036367">
    <property type="component" value="Unassembled WGS sequence"/>
</dbReference>
<keyword evidence="3" id="KW-1185">Reference proteome</keyword>
<protein>
    <submittedName>
        <fullName evidence="2">Uncharacterized protein</fullName>
    </submittedName>
</protein>
<evidence type="ECO:0000313" key="2">
    <source>
        <dbReference type="EMBL" id="KLU03454.1"/>
    </source>
</evidence>
<evidence type="ECO:0000256" key="1">
    <source>
        <dbReference type="SAM" id="MobiDB-lite"/>
    </source>
</evidence>
<gene>
    <name evidence="2" type="ORF">RISK_004766</name>
</gene>
<dbReference type="PATRIC" id="fig|595434.4.peg.4527"/>
<name>A0A0J1ED67_RHOIS</name>
<sequence>MNREAMTAKRHGRKPEGSERSRDTSRKATAGVPPPGPTPAIASRLPSGGGIDFWDLRPRLVPDVALRLRNPGRVVGILAMIRLTIQMDPASNRPLPLLPNCGCRAALTKRFGG</sequence>
<dbReference type="AlphaFoldDB" id="A0A0J1ED67"/>